<gene>
    <name evidence="2" type="ORF">GCM10023224_45840</name>
</gene>
<feature type="region of interest" description="Disordered" evidence="1">
    <location>
        <begin position="28"/>
        <end position="108"/>
    </location>
</feature>
<feature type="compositionally biased region" description="Pro residues" evidence="1">
    <location>
        <begin position="39"/>
        <end position="48"/>
    </location>
</feature>
<sequence>MRAGQVIPADTGFAGTGFARFVTEATPPRAARLQGRVPAPRPPGPVPPVDRGGRRHPQRPARPGVPRRTQPGRDHSRTGGRLPSVAAAIRPDRETDAPVERTLIAYDR</sequence>
<dbReference type="EMBL" id="BAABIK010000035">
    <property type="protein sequence ID" value="GAA4955179.1"/>
    <property type="molecule type" value="Genomic_DNA"/>
</dbReference>
<comment type="caution">
    <text evidence="2">The sequence shown here is derived from an EMBL/GenBank/DDBJ whole genome shotgun (WGS) entry which is preliminary data.</text>
</comment>
<reference evidence="3" key="1">
    <citation type="journal article" date="2019" name="Int. J. Syst. Evol. Microbiol.">
        <title>The Global Catalogue of Microorganisms (GCM) 10K type strain sequencing project: providing services to taxonomists for standard genome sequencing and annotation.</title>
        <authorList>
            <consortium name="The Broad Institute Genomics Platform"/>
            <consortium name="The Broad Institute Genome Sequencing Center for Infectious Disease"/>
            <person name="Wu L."/>
            <person name="Ma J."/>
        </authorList>
    </citation>
    <scope>NUCLEOTIDE SEQUENCE [LARGE SCALE GENOMIC DNA]</scope>
    <source>
        <strain evidence="3">JCM 18123</strain>
    </source>
</reference>
<evidence type="ECO:0000256" key="1">
    <source>
        <dbReference type="SAM" id="MobiDB-lite"/>
    </source>
</evidence>
<organism evidence="2 3">
    <name type="scientific">Streptomonospora halophila</name>
    <dbReference type="NCBI Taxonomy" id="427369"/>
    <lineage>
        <taxon>Bacteria</taxon>
        <taxon>Bacillati</taxon>
        <taxon>Actinomycetota</taxon>
        <taxon>Actinomycetes</taxon>
        <taxon>Streptosporangiales</taxon>
        <taxon>Nocardiopsidaceae</taxon>
        <taxon>Streptomonospora</taxon>
    </lineage>
</organism>
<name>A0ABP9GWT6_9ACTN</name>
<evidence type="ECO:0000313" key="2">
    <source>
        <dbReference type="EMBL" id="GAA4955179.1"/>
    </source>
</evidence>
<dbReference type="Proteomes" id="UP001499993">
    <property type="component" value="Unassembled WGS sequence"/>
</dbReference>
<proteinExistence type="predicted"/>
<protein>
    <submittedName>
        <fullName evidence="2">Uncharacterized protein</fullName>
    </submittedName>
</protein>
<accession>A0ABP9GWT6</accession>
<evidence type="ECO:0000313" key="3">
    <source>
        <dbReference type="Proteomes" id="UP001499993"/>
    </source>
</evidence>
<keyword evidence="3" id="KW-1185">Reference proteome</keyword>
<feature type="compositionally biased region" description="Basic and acidic residues" evidence="1">
    <location>
        <begin position="90"/>
        <end position="99"/>
    </location>
</feature>